<evidence type="ECO:0000259" key="6">
    <source>
        <dbReference type="PROSITE" id="PS50893"/>
    </source>
</evidence>
<evidence type="ECO:0000256" key="5">
    <source>
        <dbReference type="SAM" id="MobiDB-lite"/>
    </source>
</evidence>
<gene>
    <name evidence="7" type="ORF">HNR10_001615</name>
</gene>
<dbReference type="NCBIfam" id="NF007739">
    <property type="entry name" value="PRK10419.1"/>
    <property type="match status" value="2"/>
</dbReference>
<feature type="domain" description="ABC transporter" evidence="6">
    <location>
        <begin position="406"/>
        <end position="656"/>
    </location>
</feature>
<dbReference type="InterPro" id="IPR003439">
    <property type="entry name" value="ABC_transporter-like_ATP-bd"/>
</dbReference>
<dbReference type="CDD" id="cd03257">
    <property type="entry name" value="ABC_NikE_OppD_transporters"/>
    <property type="match status" value="2"/>
</dbReference>
<reference evidence="7 8" key="1">
    <citation type="submission" date="2020-07" db="EMBL/GenBank/DDBJ databases">
        <title>Sequencing the genomes of 1000 actinobacteria strains.</title>
        <authorList>
            <person name="Klenk H.-P."/>
        </authorList>
    </citation>
    <scope>NUCLEOTIDE SEQUENCE [LARGE SCALE GENOMIC DNA]</scope>
    <source>
        <strain evidence="7 8">DSM 44442</strain>
    </source>
</reference>
<sequence>MSTDTVAADEAAHSENTGDTPVLEVTDLNVTFPGMNGNPDVHAVRGVSYSVTRGEVLGIVGESGSGKSVSSMAAMGLLPDHARITGSVRLHGEELLGLDDRTMARKRGKVISMVFQDPLSGLTPVYTVGDQLAEAVLVHDSRTPKARARARAVELLDLVGIPHPESRYRSFPHEFSGGMRQRVMIAMAMANNPDAIICDEPTTALDVTIQAQILDLLRTARRETGAAIVMITHDLGVVAGFVDRVLVMYAGRPVETGDVDQIYYGSRMPYTMGLLGAVPRTDMDRQGALVPIKGSPPSLTDLPTGCTFAPRCPIAEPECGMGEPGLLTIGAQPSREEVREFHTGTAPVTGPEDPGDPGDANEQRAACLRSGEIAEHRWTALDIYPVPEIPESAASDTPRENRPEMLRVTDLIKHHPLMKGMVLKRRVGTVYAVDGIDFDIREGETLALVGESGCGKSSTLMEIMGLDQPQRGRVEVMGRDTAGLGRSDRFRLRRDMQIVFQDPTSSLDPRMTVFEIISEPLRTHGTSQPETTARVYELLDLVGLDIEHATRFPAEFSGGQRQRIGIARALALEPKLLVLDEPVSALDVSIQAGVVNLLEELQARLGLSYLFVAHDLSVVRHIADRVAVMYLGRIVEIGETASVYTRPSHPYTRALLSAIPIPDPSRERARTHIVLNGDLPSPADPPSGCRFRTRCQKFITLSKPDQEQCMSIEPLVTPTNGGDQAAACHFVERQAGV</sequence>
<dbReference type="RefSeq" id="WP_179822074.1">
    <property type="nucleotide sequence ID" value="NZ_JACCFS010000001.1"/>
</dbReference>
<evidence type="ECO:0000256" key="3">
    <source>
        <dbReference type="ARBA" id="ARBA00022741"/>
    </source>
</evidence>
<name>A0A7Z0EKI7_9ACTN</name>
<dbReference type="EMBL" id="JACCFS010000001">
    <property type="protein sequence ID" value="NYJ33734.1"/>
    <property type="molecule type" value="Genomic_DNA"/>
</dbReference>
<dbReference type="GO" id="GO:0015833">
    <property type="term" value="P:peptide transport"/>
    <property type="evidence" value="ECO:0007669"/>
    <property type="project" value="InterPro"/>
</dbReference>
<organism evidence="7 8">
    <name type="scientific">Nocardiopsis aegyptia</name>
    <dbReference type="NCBI Taxonomy" id="220378"/>
    <lineage>
        <taxon>Bacteria</taxon>
        <taxon>Bacillati</taxon>
        <taxon>Actinomycetota</taxon>
        <taxon>Actinomycetes</taxon>
        <taxon>Streptosporangiales</taxon>
        <taxon>Nocardiopsidaceae</taxon>
        <taxon>Nocardiopsis</taxon>
    </lineage>
</organism>
<dbReference type="InterPro" id="IPR027417">
    <property type="entry name" value="P-loop_NTPase"/>
</dbReference>
<evidence type="ECO:0000313" key="7">
    <source>
        <dbReference type="EMBL" id="NYJ33734.1"/>
    </source>
</evidence>
<dbReference type="GO" id="GO:0016887">
    <property type="term" value="F:ATP hydrolysis activity"/>
    <property type="evidence" value="ECO:0007669"/>
    <property type="project" value="InterPro"/>
</dbReference>
<feature type="region of interest" description="Disordered" evidence="5">
    <location>
        <begin position="1"/>
        <end position="20"/>
    </location>
</feature>
<dbReference type="Proteomes" id="UP000572051">
    <property type="component" value="Unassembled WGS sequence"/>
</dbReference>
<comment type="caution">
    <text evidence="7">The sequence shown here is derived from an EMBL/GenBank/DDBJ whole genome shotgun (WGS) entry which is preliminary data.</text>
</comment>
<dbReference type="NCBIfam" id="NF008453">
    <property type="entry name" value="PRK11308.1"/>
    <property type="match status" value="2"/>
</dbReference>
<dbReference type="GO" id="GO:0055085">
    <property type="term" value="P:transmembrane transport"/>
    <property type="evidence" value="ECO:0007669"/>
    <property type="project" value="UniProtKB-ARBA"/>
</dbReference>
<dbReference type="AlphaFoldDB" id="A0A7Z0EKI7"/>
<accession>A0A7Z0EKI7</accession>
<evidence type="ECO:0000256" key="1">
    <source>
        <dbReference type="ARBA" id="ARBA00005417"/>
    </source>
</evidence>
<dbReference type="InterPro" id="IPR013563">
    <property type="entry name" value="Oligopep_ABC_C"/>
</dbReference>
<dbReference type="Pfam" id="PF00005">
    <property type="entry name" value="ABC_tran"/>
    <property type="match status" value="2"/>
</dbReference>
<dbReference type="SUPFAM" id="SSF52540">
    <property type="entry name" value="P-loop containing nucleoside triphosphate hydrolases"/>
    <property type="match status" value="2"/>
</dbReference>
<dbReference type="PROSITE" id="PS00211">
    <property type="entry name" value="ABC_TRANSPORTER_1"/>
    <property type="match status" value="2"/>
</dbReference>
<dbReference type="PANTHER" id="PTHR43776:SF7">
    <property type="entry name" value="D,D-DIPEPTIDE TRANSPORT ATP-BINDING PROTEIN DDPF-RELATED"/>
    <property type="match status" value="1"/>
</dbReference>
<evidence type="ECO:0000256" key="4">
    <source>
        <dbReference type="ARBA" id="ARBA00022840"/>
    </source>
</evidence>
<dbReference type="GO" id="GO:0005524">
    <property type="term" value="F:ATP binding"/>
    <property type="evidence" value="ECO:0007669"/>
    <property type="project" value="UniProtKB-KW"/>
</dbReference>
<dbReference type="InterPro" id="IPR003593">
    <property type="entry name" value="AAA+_ATPase"/>
</dbReference>
<feature type="region of interest" description="Disordered" evidence="5">
    <location>
        <begin position="340"/>
        <end position="362"/>
    </location>
</feature>
<dbReference type="NCBIfam" id="TIGR01727">
    <property type="entry name" value="oligo_HPY"/>
    <property type="match status" value="2"/>
</dbReference>
<dbReference type="Gene3D" id="3.40.50.300">
    <property type="entry name" value="P-loop containing nucleotide triphosphate hydrolases"/>
    <property type="match status" value="2"/>
</dbReference>
<dbReference type="InterPro" id="IPR050319">
    <property type="entry name" value="ABC_transp_ATP-bind"/>
</dbReference>
<dbReference type="PANTHER" id="PTHR43776">
    <property type="entry name" value="TRANSPORT ATP-BINDING PROTEIN"/>
    <property type="match status" value="1"/>
</dbReference>
<evidence type="ECO:0000256" key="2">
    <source>
        <dbReference type="ARBA" id="ARBA00022448"/>
    </source>
</evidence>
<dbReference type="FunFam" id="3.40.50.300:FF:000016">
    <property type="entry name" value="Oligopeptide ABC transporter ATP-binding component"/>
    <property type="match status" value="2"/>
</dbReference>
<dbReference type="Pfam" id="PF08352">
    <property type="entry name" value="oligo_HPY"/>
    <property type="match status" value="2"/>
</dbReference>
<feature type="domain" description="ABC transporter" evidence="6">
    <location>
        <begin position="23"/>
        <end position="275"/>
    </location>
</feature>
<dbReference type="InterPro" id="IPR017871">
    <property type="entry name" value="ABC_transporter-like_CS"/>
</dbReference>
<proteinExistence type="inferred from homology"/>
<evidence type="ECO:0000313" key="8">
    <source>
        <dbReference type="Proteomes" id="UP000572051"/>
    </source>
</evidence>
<keyword evidence="3" id="KW-0547">Nucleotide-binding</keyword>
<keyword evidence="2" id="KW-0813">Transport</keyword>
<dbReference type="SMART" id="SM00382">
    <property type="entry name" value="AAA"/>
    <property type="match status" value="2"/>
</dbReference>
<protein>
    <submittedName>
        <fullName evidence="7">Peptide/nickel transport system ATP-binding protein</fullName>
    </submittedName>
</protein>
<comment type="similarity">
    <text evidence="1">Belongs to the ABC transporter superfamily.</text>
</comment>
<dbReference type="PROSITE" id="PS50893">
    <property type="entry name" value="ABC_TRANSPORTER_2"/>
    <property type="match status" value="2"/>
</dbReference>
<keyword evidence="8" id="KW-1185">Reference proteome</keyword>
<keyword evidence="4 7" id="KW-0067">ATP-binding</keyword>